<gene>
    <name evidence="1" type="ORF">EGR_08343</name>
</gene>
<dbReference type="AlphaFoldDB" id="W6UTS0"/>
<sequence>MEANPEALAPTVKAGVERVISSHSSALSSPGAIPYRPFDVLLTTTLVDVASGCSCERVDSINEVITCDRGDPGPTSHCGEAHHLMAQLKEDEDKSSIKIFQQMWKFMEANPEALAPTVKAGVERVINSNKDYAFILESTMNEYFNQRRPCTTIKVRDS</sequence>
<proteinExistence type="predicted"/>
<dbReference type="Proteomes" id="UP000019149">
    <property type="component" value="Unassembled WGS sequence"/>
</dbReference>
<evidence type="ECO:0000313" key="1">
    <source>
        <dbReference type="EMBL" id="EUB56819.1"/>
    </source>
</evidence>
<dbReference type="OrthoDB" id="5984008at2759"/>
<reference evidence="1 2" key="1">
    <citation type="journal article" date="2013" name="Nat. Genet.">
        <title>The genome of the hydatid tapeworm Echinococcus granulosus.</title>
        <authorList>
            <person name="Zheng H."/>
            <person name="Zhang W."/>
            <person name="Zhang L."/>
            <person name="Zhang Z."/>
            <person name="Li J."/>
            <person name="Lu G."/>
            <person name="Zhu Y."/>
            <person name="Wang Y."/>
            <person name="Huang Y."/>
            <person name="Liu J."/>
            <person name="Kang H."/>
            <person name="Chen J."/>
            <person name="Wang L."/>
            <person name="Chen A."/>
            <person name="Yu S."/>
            <person name="Gao Z."/>
            <person name="Jin L."/>
            <person name="Gu W."/>
            <person name="Wang Z."/>
            <person name="Zhao L."/>
            <person name="Shi B."/>
            <person name="Wen H."/>
            <person name="Lin R."/>
            <person name="Jones M.K."/>
            <person name="Brejova B."/>
            <person name="Vinar T."/>
            <person name="Zhao G."/>
            <person name="McManus D.P."/>
            <person name="Chen Z."/>
            <person name="Zhou Y."/>
            <person name="Wang S."/>
        </authorList>
    </citation>
    <scope>NUCLEOTIDE SEQUENCE [LARGE SCALE GENOMIC DNA]</scope>
</reference>
<dbReference type="KEGG" id="egl:EGR_08343"/>
<dbReference type="Gene3D" id="3.40.190.10">
    <property type="entry name" value="Periplasmic binding protein-like II"/>
    <property type="match status" value="1"/>
</dbReference>
<keyword evidence="2" id="KW-1185">Reference proteome</keyword>
<accession>W6UTS0</accession>
<name>W6UTS0_ECHGR</name>
<keyword evidence="1" id="KW-0675">Receptor</keyword>
<evidence type="ECO:0000313" key="2">
    <source>
        <dbReference type="Proteomes" id="UP000019149"/>
    </source>
</evidence>
<dbReference type="CTD" id="36344058"/>
<dbReference type="SMR" id="W6UTS0"/>
<dbReference type="GeneID" id="36344058"/>
<protein>
    <submittedName>
        <fullName evidence="1">Glutamate receptor</fullName>
    </submittedName>
</protein>
<dbReference type="RefSeq" id="XP_024348015.1">
    <property type="nucleotide sequence ID" value="XM_024497592.1"/>
</dbReference>
<dbReference type="STRING" id="6210.W6UTS0"/>
<comment type="caution">
    <text evidence="1">The sequence shown here is derived from an EMBL/GenBank/DDBJ whole genome shotgun (WGS) entry which is preliminary data.</text>
</comment>
<dbReference type="EMBL" id="APAU02000103">
    <property type="protein sequence ID" value="EUB56819.1"/>
    <property type="molecule type" value="Genomic_DNA"/>
</dbReference>
<organism evidence="1 2">
    <name type="scientific">Echinococcus granulosus</name>
    <name type="common">Hydatid tapeworm</name>
    <dbReference type="NCBI Taxonomy" id="6210"/>
    <lineage>
        <taxon>Eukaryota</taxon>
        <taxon>Metazoa</taxon>
        <taxon>Spiralia</taxon>
        <taxon>Lophotrochozoa</taxon>
        <taxon>Platyhelminthes</taxon>
        <taxon>Cestoda</taxon>
        <taxon>Eucestoda</taxon>
        <taxon>Cyclophyllidea</taxon>
        <taxon>Taeniidae</taxon>
        <taxon>Echinococcus</taxon>
        <taxon>Echinococcus granulosus group</taxon>
    </lineage>
</organism>